<comment type="cofactor">
    <cofactor evidence="1">
        <name>FAD</name>
        <dbReference type="ChEBI" id="CHEBI:57692"/>
    </cofactor>
</comment>
<keyword evidence="5" id="KW-0560">Oxidoreductase</keyword>
<evidence type="ECO:0000256" key="1">
    <source>
        <dbReference type="ARBA" id="ARBA00001974"/>
    </source>
</evidence>
<comment type="similarity">
    <text evidence="2">Belongs to the oxygen-dependent FAD-linked oxidoreductase family.</text>
</comment>
<organism evidence="7 8">
    <name type="scientific">Marasmius tenuissimus</name>
    <dbReference type="NCBI Taxonomy" id="585030"/>
    <lineage>
        <taxon>Eukaryota</taxon>
        <taxon>Fungi</taxon>
        <taxon>Dikarya</taxon>
        <taxon>Basidiomycota</taxon>
        <taxon>Agaricomycotina</taxon>
        <taxon>Agaricomycetes</taxon>
        <taxon>Agaricomycetidae</taxon>
        <taxon>Agaricales</taxon>
        <taxon>Marasmiineae</taxon>
        <taxon>Marasmiaceae</taxon>
        <taxon>Marasmius</taxon>
    </lineage>
</organism>
<comment type="caution">
    <text evidence="7">The sequence shown here is derived from an EMBL/GenBank/DDBJ whole genome shotgun (WGS) entry which is preliminary data.</text>
</comment>
<dbReference type="InterPro" id="IPR036318">
    <property type="entry name" value="FAD-bd_PCMH-like_sf"/>
</dbReference>
<evidence type="ECO:0000313" key="8">
    <source>
        <dbReference type="Proteomes" id="UP001437256"/>
    </source>
</evidence>
<dbReference type="InterPro" id="IPR050416">
    <property type="entry name" value="FAD-linked_Oxidoreductase"/>
</dbReference>
<evidence type="ECO:0000256" key="3">
    <source>
        <dbReference type="ARBA" id="ARBA00022630"/>
    </source>
</evidence>
<evidence type="ECO:0000313" key="7">
    <source>
        <dbReference type="EMBL" id="KAL0066808.1"/>
    </source>
</evidence>
<dbReference type="InterPro" id="IPR016169">
    <property type="entry name" value="FAD-bd_PCMH_sub2"/>
</dbReference>
<dbReference type="EMBL" id="JBBXMP010000032">
    <property type="protein sequence ID" value="KAL0066808.1"/>
    <property type="molecule type" value="Genomic_DNA"/>
</dbReference>
<name>A0ABR2ZZJ2_9AGAR</name>
<dbReference type="SUPFAM" id="SSF56176">
    <property type="entry name" value="FAD-binding/transporter-associated domain-like"/>
    <property type="match status" value="1"/>
</dbReference>
<feature type="domain" description="FAD-binding PCMH-type" evidence="6">
    <location>
        <begin position="33"/>
        <end position="205"/>
    </location>
</feature>
<protein>
    <recommendedName>
        <fullName evidence="6">FAD-binding PCMH-type domain-containing protein</fullName>
    </recommendedName>
</protein>
<dbReference type="InterPro" id="IPR016167">
    <property type="entry name" value="FAD-bd_PCMH_sub1"/>
</dbReference>
<gene>
    <name evidence="7" type="ORF">AAF712_006209</name>
</gene>
<keyword evidence="4" id="KW-0274">FAD</keyword>
<dbReference type="InterPro" id="IPR016166">
    <property type="entry name" value="FAD-bd_PCMH"/>
</dbReference>
<dbReference type="Gene3D" id="3.40.462.20">
    <property type="match status" value="1"/>
</dbReference>
<dbReference type="Pfam" id="PF01565">
    <property type="entry name" value="FAD_binding_4"/>
    <property type="match status" value="1"/>
</dbReference>
<dbReference type="InterPro" id="IPR006094">
    <property type="entry name" value="Oxid_FAD_bind_N"/>
</dbReference>
<evidence type="ECO:0000256" key="2">
    <source>
        <dbReference type="ARBA" id="ARBA00005466"/>
    </source>
</evidence>
<evidence type="ECO:0000256" key="4">
    <source>
        <dbReference type="ARBA" id="ARBA00022827"/>
    </source>
</evidence>
<keyword evidence="3" id="KW-0285">Flavoprotein</keyword>
<dbReference type="PANTHER" id="PTHR42973">
    <property type="entry name" value="BINDING OXIDOREDUCTASE, PUTATIVE (AFU_ORTHOLOGUE AFUA_1G17690)-RELATED"/>
    <property type="match status" value="1"/>
</dbReference>
<dbReference type="PANTHER" id="PTHR42973:SF39">
    <property type="entry name" value="FAD-BINDING PCMH-TYPE DOMAIN-CONTAINING PROTEIN"/>
    <property type="match status" value="1"/>
</dbReference>
<keyword evidence="8" id="KW-1185">Reference proteome</keyword>
<reference evidence="7 8" key="1">
    <citation type="submission" date="2024-05" db="EMBL/GenBank/DDBJ databases">
        <title>A draft genome resource for the thread blight pathogen Marasmius tenuissimus strain MS-2.</title>
        <authorList>
            <person name="Yulfo-Soto G.E."/>
            <person name="Baruah I.K."/>
            <person name="Amoako-Attah I."/>
            <person name="Bukari Y."/>
            <person name="Meinhardt L.W."/>
            <person name="Bailey B.A."/>
            <person name="Cohen S.P."/>
        </authorList>
    </citation>
    <scope>NUCLEOTIDE SEQUENCE [LARGE SCALE GENOMIC DNA]</scope>
    <source>
        <strain evidence="7 8">MS-2</strain>
    </source>
</reference>
<evidence type="ECO:0000256" key="5">
    <source>
        <dbReference type="ARBA" id="ARBA00023002"/>
    </source>
</evidence>
<sequence>MTAELSNLDFAGTIITPTSPEYDAANQRYPQNAILKPSYILQPRDAQDISNAIRWARSQNPPLEIAVKGGGASHYPSASTEGGLVIDLSLMKKVVVSDDKQSVSVEGGAVWGDVYAETDKSGVVPVGGNVHFVGVGGFTLAGGYSHLTGTHGLAIDNMVKATVILANGDVVETSADSEPDLFWAIRGGVNQFGIVGKFVFKAYPLPGPITVGAIVYPGTELQNVLAATQKHLENLSPSHRVIIIFARAPPDFYPGILIVPYIENDKVSPDTVLSPFRELAKPIFEGLGTVDNFTAVSHAVDQSLAGLPPRLHLAGALITDLWDDVVSNVFGEWVKFTDQEEFKATTVMWELAHRDKITDIKAEDMAFPERSPHYYVVALSRNTDPKQDSAAKEWASKIATSVRQAQVEKTGKALATPASFALSPEAVSVEEMFGDNLPRLRELKKKYDPERVWSRGWVI</sequence>
<dbReference type="PROSITE" id="PS51387">
    <property type="entry name" value="FAD_PCMH"/>
    <property type="match status" value="1"/>
</dbReference>
<dbReference type="Gene3D" id="3.30.43.10">
    <property type="entry name" value="Uridine Diphospho-n-acetylenolpyruvylglucosamine Reductase, domain 2"/>
    <property type="match status" value="1"/>
</dbReference>
<dbReference type="Proteomes" id="UP001437256">
    <property type="component" value="Unassembled WGS sequence"/>
</dbReference>
<proteinExistence type="inferred from homology"/>
<evidence type="ECO:0000259" key="6">
    <source>
        <dbReference type="PROSITE" id="PS51387"/>
    </source>
</evidence>
<accession>A0ABR2ZZJ2</accession>
<dbReference type="InterPro" id="IPR012951">
    <property type="entry name" value="BBE"/>
</dbReference>
<dbReference type="Gene3D" id="3.30.465.10">
    <property type="match status" value="1"/>
</dbReference>
<dbReference type="Pfam" id="PF08031">
    <property type="entry name" value="BBE"/>
    <property type="match status" value="1"/>
</dbReference>